<feature type="region of interest" description="Disordered" evidence="1">
    <location>
        <begin position="85"/>
        <end position="115"/>
    </location>
</feature>
<dbReference type="EMBL" id="JAAIUW010000013">
    <property type="protein sequence ID" value="KAF7803353.1"/>
    <property type="molecule type" value="Genomic_DNA"/>
</dbReference>
<feature type="compositionally biased region" description="Basic and acidic residues" evidence="1">
    <location>
        <begin position="1"/>
        <end position="15"/>
    </location>
</feature>
<evidence type="ECO:0000256" key="1">
    <source>
        <dbReference type="SAM" id="MobiDB-lite"/>
    </source>
</evidence>
<feature type="compositionally biased region" description="Polar residues" evidence="1">
    <location>
        <begin position="327"/>
        <end position="349"/>
    </location>
</feature>
<dbReference type="OrthoDB" id="602706at2759"/>
<gene>
    <name evidence="2" type="ORF">G2W53_042464</name>
</gene>
<dbReference type="PANTHER" id="PTHR36380:SF1">
    <property type="entry name" value="OS01G0755100 PROTEIN"/>
    <property type="match status" value="1"/>
</dbReference>
<dbReference type="PANTHER" id="PTHR36380">
    <property type="entry name" value="BNAA03G58330D PROTEIN"/>
    <property type="match status" value="1"/>
</dbReference>
<feature type="compositionally biased region" description="Low complexity" evidence="1">
    <location>
        <begin position="208"/>
        <end position="218"/>
    </location>
</feature>
<comment type="caution">
    <text evidence="2">The sequence shown here is derived from an EMBL/GenBank/DDBJ whole genome shotgun (WGS) entry which is preliminary data.</text>
</comment>
<feature type="region of interest" description="Disordered" evidence="1">
    <location>
        <begin position="320"/>
        <end position="349"/>
    </location>
</feature>
<evidence type="ECO:0000313" key="2">
    <source>
        <dbReference type="EMBL" id="KAF7803353.1"/>
    </source>
</evidence>
<proteinExistence type="predicted"/>
<feature type="region of interest" description="Disordered" evidence="1">
    <location>
        <begin position="134"/>
        <end position="252"/>
    </location>
</feature>
<organism evidence="2 3">
    <name type="scientific">Senna tora</name>
    <dbReference type="NCBI Taxonomy" id="362788"/>
    <lineage>
        <taxon>Eukaryota</taxon>
        <taxon>Viridiplantae</taxon>
        <taxon>Streptophyta</taxon>
        <taxon>Embryophyta</taxon>
        <taxon>Tracheophyta</taxon>
        <taxon>Spermatophyta</taxon>
        <taxon>Magnoliopsida</taxon>
        <taxon>eudicotyledons</taxon>
        <taxon>Gunneridae</taxon>
        <taxon>Pentapetalae</taxon>
        <taxon>rosids</taxon>
        <taxon>fabids</taxon>
        <taxon>Fabales</taxon>
        <taxon>Fabaceae</taxon>
        <taxon>Caesalpinioideae</taxon>
        <taxon>Cassia clade</taxon>
        <taxon>Senna</taxon>
    </lineage>
</organism>
<dbReference type="AlphaFoldDB" id="A0A834SJ46"/>
<feature type="region of interest" description="Disordered" evidence="1">
    <location>
        <begin position="1"/>
        <end position="31"/>
    </location>
</feature>
<accession>A0A834SJ46</accession>
<keyword evidence="3" id="KW-1185">Reference proteome</keyword>
<protein>
    <submittedName>
        <fullName evidence="2">Uncharacterized protein</fullName>
    </submittedName>
</protein>
<feature type="compositionally biased region" description="Basic and acidic residues" evidence="1">
    <location>
        <begin position="158"/>
        <end position="172"/>
    </location>
</feature>
<feature type="compositionally biased region" description="Basic and acidic residues" evidence="1">
    <location>
        <begin position="224"/>
        <end position="234"/>
    </location>
</feature>
<dbReference type="InterPro" id="IPR038777">
    <property type="entry name" value="At4g18490-like"/>
</dbReference>
<dbReference type="Proteomes" id="UP000634136">
    <property type="component" value="Unassembled WGS sequence"/>
</dbReference>
<name>A0A834SJ46_9FABA</name>
<evidence type="ECO:0000313" key="3">
    <source>
        <dbReference type="Proteomes" id="UP000634136"/>
    </source>
</evidence>
<feature type="compositionally biased region" description="Basic and acidic residues" evidence="1">
    <location>
        <begin position="192"/>
        <end position="202"/>
    </location>
</feature>
<reference evidence="2" key="1">
    <citation type="submission" date="2020-09" db="EMBL/GenBank/DDBJ databases">
        <title>Genome-Enabled Discovery of Anthraquinone Biosynthesis in Senna tora.</title>
        <authorList>
            <person name="Kang S.-H."/>
            <person name="Pandey R.P."/>
            <person name="Lee C.-M."/>
            <person name="Sim J.-S."/>
            <person name="Jeong J.-T."/>
            <person name="Choi B.-S."/>
            <person name="Jung M."/>
            <person name="Ginzburg D."/>
            <person name="Zhao K."/>
            <person name="Won S.Y."/>
            <person name="Oh T.-J."/>
            <person name="Yu Y."/>
            <person name="Kim N.-H."/>
            <person name="Lee O.R."/>
            <person name="Lee T.-H."/>
            <person name="Bashyal P."/>
            <person name="Kim T.-S."/>
            <person name="Lee W.-H."/>
            <person name="Kawkins C."/>
            <person name="Kim C.-K."/>
            <person name="Kim J.S."/>
            <person name="Ahn B.O."/>
            <person name="Rhee S.Y."/>
            <person name="Sohng J.K."/>
        </authorList>
    </citation>
    <scope>NUCLEOTIDE SEQUENCE</scope>
    <source>
        <tissue evidence="2">Leaf</tissue>
    </source>
</reference>
<sequence>MADQKKESSSVDSKEGSSLLEEGIGKGFPSSWKSISMADDDPLDFNFDCVSKGKKKTFNFDKLDMDFNLDGEFDKISSFKVDMSDLDFSSSPKKPAKSKQSKGGESSGAKEGKRDGFDFNFDFNELDSFNLDSLIKGDTTSTTDLSKKGVISGGSDSEGAKEPKPSDDEHVHASINSIALKPLASEVETSEVEIRVGNKRDLGSTQEGSVSKVSSSGKLDILSSEEKDQERELYVKTNSTESESQDNKIPPQSFGLNYSSEDTISDQHTEVYSSGTKVIIDSGGKQNGINNKVTNVSPNGVDLLLENSSPLQINKLERSDGEATELGGSTQAEATNDPQPIKNGASSENNTKTVVLKNISHDQDIKENQKAILDGHLATASSNPVVDKVMPMKDKEIKGTKDVSFGCKGIGDMKLGSITKAREGIVSDGIPSGGNFAGNLQPIRKVVKKSKTILLEAGVSSKETNLLSSQVTPSSLTEKTGRHATQMPVNLQAHSHNSDKESFQNIRIPIEGNKLSSIKAARITPDLSGFKTLKSIGTNKVLSTSIRQKETKSLVNSEYMETQDISPPKSDNLVGSAEYQKPATSFLKRKTNEVSEADLVHLRPLKRLSQSPSEIRSSKECPEKVVEQMDSRRNKSFSYSPNLLQSPPEINLQMEVKLPASVLVEDNGNVEKAEAYTKELEDICNLLKKKHEEAKELIVRAVVNNNNLLMLNHPIYEGKISSHNLLSSHFVCFIFLYKITWLFLNICQHSESSETCPPIDV</sequence>